<dbReference type="AlphaFoldDB" id="A0A1B1C7U4"/>
<proteinExistence type="predicted"/>
<reference evidence="1 2" key="1">
    <citation type="submission" date="2016-06" db="EMBL/GenBank/DDBJ databases">
        <title>Microsymbionts genomes from the relict species Vavilovia formosa.</title>
        <authorList>
            <person name="Chirak E."/>
            <person name="Kimeklis A."/>
            <person name="Andronov E."/>
        </authorList>
    </citation>
    <scope>NUCLEOTIDE SEQUENCE [LARGE SCALE GENOMIC DNA]</scope>
    <source>
        <strain evidence="1 2">Vaf10</strain>
    </source>
</reference>
<dbReference type="Gene3D" id="2.160.20.80">
    <property type="entry name" value="E3 ubiquitin-protein ligase SopA"/>
    <property type="match status" value="2"/>
</dbReference>
<accession>A0A1B1C7U4</accession>
<name>A0A1B1C7U4_RHILE</name>
<gene>
    <name evidence="1" type="ORF">BA011_08955</name>
</gene>
<organism evidence="1 2">
    <name type="scientific">Rhizobium leguminosarum</name>
    <dbReference type="NCBI Taxonomy" id="384"/>
    <lineage>
        <taxon>Bacteria</taxon>
        <taxon>Pseudomonadati</taxon>
        <taxon>Pseudomonadota</taxon>
        <taxon>Alphaproteobacteria</taxon>
        <taxon>Hyphomicrobiales</taxon>
        <taxon>Rhizobiaceae</taxon>
        <taxon>Rhizobium/Agrobacterium group</taxon>
        <taxon>Rhizobium</taxon>
    </lineage>
</organism>
<dbReference type="InterPro" id="IPR001646">
    <property type="entry name" value="5peptide_repeat"/>
</dbReference>
<dbReference type="EMBL" id="CP016286">
    <property type="protein sequence ID" value="ANP85845.1"/>
    <property type="molecule type" value="Genomic_DNA"/>
</dbReference>
<dbReference type="SUPFAM" id="SSF141571">
    <property type="entry name" value="Pentapeptide repeat-like"/>
    <property type="match status" value="1"/>
</dbReference>
<dbReference type="InterPro" id="IPR051082">
    <property type="entry name" value="Pentapeptide-BTB/POZ_domain"/>
</dbReference>
<sequence length="154" mass="17070">MHLNNADFEGANLSGAFLRRCDLTGANLNKIVSGLDFPIPDDVVSLLVMQDCDLDKAYLRDVDLKDTVIERCSLISTDIGGANLSGTIIVGSNLDSCIITSETRLPQNESDLIRKWEELNRLAQEDAEPRERRSSITGILIRMEKRNHLLTVGT</sequence>
<evidence type="ECO:0000313" key="1">
    <source>
        <dbReference type="EMBL" id="ANP85845.1"/>
    </source>
</evidence>
<dbReference type="Proteomes" id="UP000092691">
    <property type="component" value="Chromosome"/>
</dbReference>
<protein>
    <recommendedName>
        <fullName evidence="3">Pentapeptide repeat-containing protein</fullName>
    </recommendedName>
</protein>
<dbReference type="PANTHER" id="PTHR14136">
    <property type="entry name" value="BTB_POZ DOMAIN-CONTAINING PROTEIN KCTD9"/>
    <property type="match status" value="1"/>
</dbReference>
<dbReference type="Pfam" id="PF00805">
    <property type="entry name" value="Pentapeptide"/>
    <property type="match status" value="2"/>
</dbReference>
<evidence type="ECO:0008006" key="3">
    <source>
        <dbReference type="Google" id="ProtNLM"/>
    </source>
</evidence>
<evidence type="ECO:0000313" key="2">
    <source>
        <dbReference type="Proteomes" id="UP000092691"/>
    </source>
</evidence>
<dbReference type="PANTHER" id="PTHR14136:SF17">
    <property type="entry name" value="BTB_POZ DOMAIN-CONTAINING PROTEIN KCTD9"/>
    <property type="match status" value="1"/>
</dbReference>